<dbReference type="Gene3D" id="3.90.550.10">
    <property type="entry name" value="Spore Coat Polysaccharide Biosynthesis Protein SpsA, Chain A"/>
    <property type="match status" value="1"/>
</dbReference>
<feature type="domain" description="Glycosyltransferase 2-like" evidence="1">
    <location>
        <begin position="35"/>
        <end position="201"/>
    </location>
</feature>
<protein>
    <submittedName>
        <fullName evidence="2">Glycosyltransferase family 2 protein</fullName>
    </submittedName>
</protein>
<dbReference type="InterPro" id="IPR001173">
    <property type="entry name" value="Glyco_trans_2-like"/>
</dbReference>
<dbReference type="PANTHER" id="PTHR43685">
    <property type="entry name" value="GLYCOSYLTRANSFERASE"/>
    <property type="match status" value="1"/>
</dbReference>
<dbReference type="GO" id="GO:0016740">
    <property type="term" value="F:transferase activity"/>
    <property type="evidence" value="ECO:0007669"/>
    <property type="project" value="UniProtKB-KW"/>
</dbReference>
<sequence length="321" mass="36039">MVREKAARGFAKSQGIAAGGTNSGAAAPQEPSGASIVVATYNNRKVLKRTLDSLLSQDFDGRYEVIVVNDGSTDGTGEFLERYAQGKSRLKVFHQPNSGVCRARNRGIENAKYQIVVNMDHDCIAQKDWLQKMADGFDSPDVGIVSAYDYYGGTSTSFRKELLDRVGGYDEQYRYYREDTDLSFKIMDLGYKFRLVKAGYFHDHRQARPKGIIALARHVLQRLRYHQNDVLLYKKHPTKVCEDFLHIKYRFLVDPLQDFRVATGTWEKGKKMNLSSPRGIVFIENKGPLHAAIIIAAGICYAVAVKASRLVGSIKFGKLLL</sequence>
<dbReference type="InterPro" id="IPR029044">
    <property type="entry name" value="Nucleotide-diphossugar_trans"/>
</dbReference>
<dbReference type="PANTHER" id="PTHR43685:SF3">
    <property type="entry name" value="SLR2126 PROTEIN"/>
    <property type="match status" value="1"/>
</dbReference>
<dbReference type="InterPro" id="IPR050834">
    <property type="entry name" value="Glycosyltransf_2"/>
</dbReference>
<dbReference type="CDD" id="cd00761">
    <property type="entry name" value="Glyco_tranf_GTA_type"/>
    <property type="match status" value="1"/>
</dbReference>
<gene>
    <name evidence="2" type="ORF">HA254_02885</name>
</gene>
<comment type="caution">
    <text evidence="2">The sequence shown here is derived from an EMBL/GenBank/DDBJ whole genome shotgun (WGS) entry which is preliminary data.</text>
</comment>
<proteinExistence type="predicted"/>
<dbReference type="AlphaFoldDB" id="A0A7J4IXM9"/>
<accession>A0A7J4IXM9</accession>
<keyword evidence="2" id="KW-0808">Transferase</keyword>
<name>A0A7J4IXM9_9ARCH</name>
<dbReference type="Proteomes" id="UP000565078">
    <property type="component" value="Unassembled WGS sequence"/>
</dbReference>
<reference evidence="3" key="1">
    <citation type="journal article" date="2020" name="bioRxiv">
        <title>A rank-normalized archaeal taxonomy based on genome phylogeny resolves widespread incomplete and uneven classifications.</title>
        <authorList>
            <person name="Rinke C."/>
            <person name="Chuvochina M."/>
            <person name="Mussig A.J."/>
            <person name="Chaumeil P.-A."/>
            <person name="Waite D.W."/>
            <person name="Whitman W.B."/>
            <person name="Parks D.H."/>
            <person name="Hugenholtz P."/>
        </authorList>
    </citation>
    <scope>NUCLEOTIDE SEQUENCE [LARGE SCALE GENOMIC DNA]</scope>
</reference>
<organism evidence="2 3">
    <name type="scientific">Candidatus Iainarchaeum sp</name>
    <dbReference type="NCBI Taxonomy" id="3101447"/>
    <lineage>
        <taxon>Archaea</taxon>
        <taxon>Candidatus Iainarchaeota</taxon>
        <taxon>Candidatus Iainarchaeia</taxon>
        <taxon>Candidatus Iainarchaeales</taxon>
        <taxon>Candidatus Iainarchaeaceae</taxon>
        <taxon>Candidatus Iainarchaeum</taxon>
    </lineage>
</organism>
<dbReference type="EMBL" id="DUGC01000050">
    <property type="protein sequence ID" value="HIH09594.1"/>
    <property type="molecule type" value="Genomic_DNA"/>
</dbReference>
<dbReference type="Pfam" id="PF00535">
    <property type="entry name" value="Glycos_transf_2"/>
    <property type="match status" value="1"/>
</dbReference>
<evidence type="ECO:0000313" key="2">
    <source>
        <dbReference type="EMBL" id="HIH09594.1"/>
    </source>
</evidence>
<evidence type="ECO:0000259" key="1">
    <source>
        <dbReference type="Pfam" id="PF00535"/>
    </source>
</evidence>
<evidence type="ECO:0000313" key="3">
    <source>
        <dbReference type="Proteomes" id="UP000565078"/>
    </source>
</evidence>
<dbReference type="SUPFAM" id="SSF53448">
    <property type="entry name" value="Nucleotide-diphospho-sugar transferases"/>
    <property type="match status" value="1"/>
</dbReference>